<organism evidence="10">
    <name type="scientific">marine sediment metagenome</name>
    <dbReference type="NCBI Taxonomy" id="412755"/>
    <lineage>
        <taxon>unclassified sequences</taxon>
        <taxon>metagenomes</taxon>
        <taxon>ecological metagenomes</taxon>
    </lineage>
</organism>
<keyword evidence="4" id="KW-0479">Metal-binding</keyword>
<comment type="cofactor">
    <cofactor evidence="2">
        <name>thiamine diphosphate</name>
        <dbReference type="ChEBI" id="CHEBI:58937"/>
    </cofactor>
</comment>
<accession>A0A0F9S9Y0</accession>
<feature type="domain" description="Thiamine pyrophosphate enzyme central" evidence="7">
    <location>
        <begin position="203"/>
        <end position="336"/>
    </location>
</feature>
<dbReference type="Pfam" id="PF02776">
    <property type="entry name" value="TPP_enzyme_N"/>
    <property type="match status" value="1"/>
</dbReference>
<evidence type="ECO:0000313" key="10">
    <source>
        <dbReference type="EMBL" id="KKN59097.1"/>
    </source>
</evidence>
<dbReference type="InterPro" id="IPR012001">
    <property type="entry name" value="Thiamin_PyroP_enz_TPP-bd_dom"/>
</dbReference>
<dbReference type="GO" id="GO:0030976">
    <property type="term" value="F:thiamine pyrophosphate binding"/>
    <property type="evidence" value="ECO:0007669"/>
    <property type="project" value="InterPro"/>
</dbReference>
<dbReference type="PANTHER" id="PTHR18968">
    <property type="entry name" value="THIAMINE PYROPHOSPHATE ENZYMES"/>
    <property type="match status" value="1"/>
</dbReference>
<dbReference type="GO" id="GO:0009097">
    <property type="term" value="P:isoleucine biosynthetic process"/>
    <property type="evidence" value="ECO:0007669"/>
    <property type="project" value="TreeGrafter"/>
</dbReference>
<evidence type="ECO:0000256" key="1">
    <source>
        <dbReference type="ARBA" id="ARBA00001946"/>
    </source>
</evidence>
<dbReference type="InterPro" id="IPR000399">
    <property type="entry name" value="TPP-bd_CS"/>
</dbReference>
<dbReference type="InterPro" id="IPR029035">
    <property type="entry name" value="DHS-like_NAD/FAD-binding_dom"/>
</dbReference>
<dbReference type="CDD" id="cd07035">
    <property type="entry name" value="TPP_PYR_POX_like"/>
    <property type="match status" value="1"/>
</dbReference>
<evidence type="ECO:0000259" key="7">
    <source>
        <dbReference type="Pfam" id="PF00205"/>
    </source>
</evidence>
<dbReference type="SUPFAM" id="SSF52518">
    <property type="entry name" value="Thiamin diphosphate-binding fold (THDP-binding)"/>
    <property type="match status" value="2"/>
</dbReference>
<dbReference type="InterPro" id="IPR029061">
    <property type="entry name" value="THDP-binding"/>
</dbReference>
<evidence type="ECO:0000256" key="3">
    <source>
        <dbReference type="ARBA" id="ARBA00007812"/>
    </source>
</evidence>
<dbReference type="PANTHER" id="PTHR18968:SF166">
    <property type="entry name" value="2-HYDROXYACYL-COA LYASE 2"/>
    <property type="match status" value="1"/>
</dbReference>
<sequence>MTNGKKISGGDVLIKCLLEENVKYMFGIPGGQLLTMYDAIYRWGREKGIDTVMFRHEQAAAHAADAWARLTNTPGVCFGTVGPGAAHLVPGVTAAWADNIPVISIVPQVDIALEDTFTLQGNLNQVNLFKPITKYQTSVRELKKIPGAVQKIFREAMGGRPQPVLLEIFPDALVERISEEEIPILPKEQYRALNKPTISKELISKSLDLLANAKKPLIVSGGGVMRAEGWHELKEFAEYLQIPVITTIMGIGTMEFSSKCYLGAAMSSTIFQATSQADAVLALGCKFGFSMGHGKSPTWNKSQRLIQVDIDPTIIGYSKPITLGIEGDCKMFLKQIFEEAKKNKNIEKREWLDSLAGSRRSFMESKKKVASTDEIPIDSQRMIKEVFQFMDEDAILIVDAGNTAFFALEQMDFYKQRKPLSTLQAIGMGHLGTSVPYGIAAKLAEPNKQVISISGDGAFMMNIQDLETAVRLGLKNLIYVIGNNSAWGMIKIGQEFGYQKRYIDTDFPDFDFAGCAKGFGCYGEIVRDPNDLKPAFERARSSDKPAVIDVKIKYSTPDVLMLMFSLGIYFR</sequence>
<dbReference type="Pfam" id="PF02775">
    <property type="entry name" value="TPP_enzyme_C"/>
    <property type="match status" value="1"/>
</dbReference>
<dbReference type="SUPFAM" id="SSF52467">
    <property type="entry name" value="DHS-like NAD/FAD-binding domain"/>
    <property type="match status" value="1"/>
</dbReference>
<dbReference type="AlphaFoldDB" id="A0A0F9S9Y0"/>
<dbReference type="InterPro" id="IPR045229">
    <property type="entry name" value="TPP_enz"/>
</dbReference>
<comment type="similarity">
    <text evidence="3 6">Belongs to the TPP enzyme family.</text>
</comment>
<evidence type="ECO:0000259" key="8">
    <source>
        <dbReference type="Pfam" id="PF02775"/>
    </source>
</evidence>
<evidence type="ECO:0000256" key="2">
    <source>
        <dbReference type="ARBA" id="ARBA00001964"/>
    </source>
</evidence>
<evidence type="ECO:0000256" key="4">
    <source>
        <dbReference type="ARBA" id="ARBA00022723"/>
    </source>
</evidence>
<dbReference type="GO" id="GO:0005948">
    <property type="term" value="C:acetolactate synthase complex"/>
    <property type="evidence" value="ECO:0007669"/>
    <property type="project" value="TreeGrafter"/>
</dbReference>
<evidence type="ECO:0000259" key="9">
    <source>
        <dbReference type="Pfam" id="PF02776"/>
    </source>
</evidence>
<dbReference type="Gene3D" id="3.40.50.970">
    <property type="match status" value="2"/>
</dbReference>
<gene>
    <name evidence="10" type="ORF">LCGC14_0545400</name>
</gene>
<feature type="domain" description="Thiamine pyrophosphate enzyme N-terminal TPP-binding" evidence="9">
    <location>
        <begin position="8"/>
        <end position="127"/>
    </location>
</feature>
<dbReference type="Gene3D" id="3.40.50.1220">
    <property type="entry name" value="TPP-binding domain"/>
    <property type="match status" value="1"/>
</dbReference>
<dbReference type="FunFam" id="3.40.50.970:FF:000007">
    <property type="entry name" value="Acetolactate synthase"/>
    <property type="match status" value="1"/>
</dbReference>
<protein>
    <recommendedName>
        <fullName evidence="11">Thiamine pyrophosphate-binding protein</fullName>
    </recommendedName>
</protein>
<dbReference type="GO" id="GO:0003984">
    <property type="term" value="F:acetolactate synthase activity"/>
    <property type="evidence" value="ECO:0007669"/>
    <property type="project" value="TreeGrafter"/>
</dbReference>
<evidence type="ECO:0000256" key="6">
    <source>
        <dbReference type="RuleBase" id="RU362132"/>
    </source>
</evidence>
<evidence type="ECO:0000256" key="5">
    <source>
        <dbReference type="ARBA" id="ARBA00023052"/>
    </source>
</evidence>
<comment type="cofactor">
    <cofactor evidence="1">
        <name>Mg(2+)</name>
        <dbReference type="ChEBI" id="CHEBI:18420"/>
    </cofactor>
</comment>
<evidence type="ECO:0008006" key="11">
    <source>
        <dbReference type="Google" id="ProtNLM"/>
    </source>
</evidence>
<feature type="domain" description="Thiamine pyrophosphate enzyme TPP-binding" evidence="8">
    <location>
        <begin position="400"/>
        <end position="550"/>
    </location>
</feature>
<proteinExistence type="inferred from homology"/>
<comment type="caution">
    <text evidence="10">The sequence shown here is derived from an EMBL/GenBank/DDBJ whole genome shotgun (WGS) entry which is preliminary data.</text>
</comment>
<dbReference type="EMBL" id="LAZR01000739">
    <property type="protein sequence ID" value="KKN59097.1"/>
    <property type="molecule type" value="Genomic_DNA"/>
</dbReference>
<dbReference type="InterPro" id="IPR011766">
    <property type="entry name" value="TPP_enzyme_TPP-bd"/>
</dbReference>
<keyword evidence="5 6" id="KW-0786">Thiamine pyrophosphate</keyword>
<dbReference type="GO" id="GO:0000287">
    <property type="term" value="F:magnesium ion binding"/>
    <property type="evidence" value="ECO:0007669"/>
    <property type="project" value="InterPro"/>
</dbReference>
<dbReference type="GO" id="GO:0009099">
    <property type="term" value="P:L-valine biosynthetic process"/>
    <property type="evidence" value="ECO:0007669"/>
    <property type="project" value="TreeGrafter"/>
</dbReference>
<reference evidence="10" key="1">
    <citation type="journal article" date="2015" name="Nature">
        <title>Complex archaea that bridge the gap between prokaryotes and eukaryotes.</title>
        <authorList>
            <person name="Spang A."/>
            <person name="Saw J.H."/>
            <person name="Jorgensen S.L."/>
            <person name="Zaremba-Niedzwiedzka K."/>
            <person name="Martijn J."/>
            <person name="Lind A.E."/>
            <person name="van Eijk R."/>
            <person name="Schleper C."/>
            <person name="Guy L."/>
            <person name="Ettema T.J."/>
        </authorList>
    </citation>
    <scope>NUCLEOTIDE SEQUENCE</scope>
</reference>
<dbReference type="InterPro" id="IPR012000">
    <property type="entry name" value="Thiamin_PyroP_enz_cen_dom"/>
</dbReference>
<dbReference type="CDD" id="cd00568">
    <property type="entry name" value="TPP_enzymes"/>
    <property type="match status" value="1"/>
</dbReference>
<dbReference type="PROSITE" id="PS00187">
    <property type="entry name" value="TPP_ENZYMES"/>
    <property type="match status" value="1"/>
</dbReference>
<name>A0A0F9S9Y0_9ZZZZ</name>
<dbReference type="Pfam" id="PF00205">
    <property type="entry name" value="TPP_enzyme_M"/>
    <property type="match status" value="1"/>
</dbReference>
<dbReference type="GO" id="GO:0050660">
    <property type="term" value="F:flavin adenine dinucleotide binding"/>
    <property type="evidence" value="ECO:0007669"/>
    <property type="project" value="TreeGrafter"/>
</dbReference>